<dbReference type="EMBL" id="ABXU01000022">
    <property type="protein sequence ID" value="EEB34509.1"/>
    <property type="molecule type" value="Genomic_DNA"/>
</dbReference>
<dbReference type="AlphaFoldDB" id="B6WRC2"/>
<sequence>MGSGRGEEMLLSLAQGMPFWEDFLLCREKMQKILAKGEQVL</sequence>
<accession>B6WRC2</accession>
<reference evidence="1 2" key="2">
    <citation type="submission" date="2008-10" db="EMBL/GenBank/DDBJ databases">
        <authorList>
            <person name="Fulton L."/>
            <person name="Clifton S."/>
            <person name="Fulton B."/>
            <person name="Xu J."/>
            <person name="Minx P."/>
            <person name="Pepin K.H."/>
            <person name="Johnson M."/>
            <person name="Bhonagiri V."/>
            <person name="Nash W.E."/>
            <person name="Mardis E.R."/>
            <person name="Wilson R.K."/>
        </authorList>
    </citation>
    <scope>NUCLEOTIDE SEQUENCE [LARGE SCALE GENOMIC DNA]</scope>
    <source>
        <strain evidence="1 2">ATCC 29098</strain>
    </source>
</reference>
<protein>
    <submittedName>
        <fullName evidence="1">Uncharacterized protein</fullName>
    </submittedName>
</protein>
<proteinExistence type="predicted"/>
<comment type="caution">
    <text evidence="1">The sequence shown here is derived from an EMBL/GenBank/DDBJ whole genome shotgun (WGS) entry which is preliminary data.</text>
</comment>
<dbReference type="HOGENOM" id="CLU_3269097_0_0_7"/>
<reference evidence="1 2" key="1">
    <citation type="submission" date="2008-10" db="EMBL/GenBank/DDBJ databases">
        <title>Draft genome sequence of Desulvovibrio piger (ATCC 29098).</title>
        <authorList>
            <person name="Sudarsanam P."/>
            <person name="Ley R."/>
            <person name="Guruge J."/>
            <person name="Turnbaugh P.J."/>
            <person name="Mahowald M."/>
            <person name="Liep D."/>
            <person name="Gordon J."/>
        </authorList>
    </citation>
    <scope>NUCLEOTIDE SEQUENCE [LARGE SCALE GENOMIC DNA]</scope>
    <source>
        <strain evidence="1 2">ATCC 29098</strain>
    </source>
</reference>
<gene>
    <name evidence="1" type="ORF">DESPIG_00610</name>
</gene>
<evidence type="ECO:0000313" key="1">
    <source>
        <dbReference type="EMBL" id="EEB34509.1"/>
    </source>
</evidence>
<organism evidence="1 2">
    <name type="scientific">Desulfovibrio piger ATCC 29098</name>
    <dbReference type="NCBI Taxonomy" id="411464"/>
    <lineage>
        <taxon>Bacteria</taxon>
        <taxon>Pseudomonadati</taxon>
        <taxon>Thermodesulfobacteriota</taxon>
        <taxon>Desulfovibrionia</taxon>
        <taxon>Desulfovibrionales</taxon>
        <taxon>Desulfovibrionaceae</taxon>
        <taxon>Desulfovibrio</taxon>
    </lineage>
</organism>
<dbReference type="Proteomes" id="UP000003676">
    <property type="component" value="Unassembled WGS sequence"/>
</dbReference>
<evidence type="ECO:0000313" key="2">
    <source>
        <dbReference type="Proteomes" id="UP000003676"/>
    </source>
</evidence>
<name>B6WRC2_9BACT</name>